<evidence type="ECO:0000313" key="2">
    <source>
        <dbReference type="EMBL" id="CZR64370.1"/>
    </source>
</evidence>
<dbReference type="AlphaFoldDB" id="A0A1L7XH58"/>
<feature type="transmembrane region" description="Helical" evidence="1">
    <location>
        <begin position="87"/>
        <end position="106"/>
    </location>
</feature>
<dbReference type="OrthoDB" id="10563277at2759"/>
<gene>
    <name evidence="2" type="ORF">PAC_14268</name>
</gene>
<accession>A0A1L7XH58</accession>
<evidence type="ECO:0000313" key="3">
    <source>
        <dbReference type="Proteomes" id="UP000184330"/>
    </source>
</evidence>
<name>A0A1L7XH58_9HELO</name>
<evidence type="ECO:0000256" key="1">
    <source>
        <dbReference type="SAM" id="Phobius"/>
    </source>
</evidence>
<sequence length="200" mass="21909">MAPLLAHFNSFASSDKNGLSSQIHEGWLTSLSNLTTSIENITSTHSSTGRISVAHLIARSRGYSDFAGYTPEQKKLTEDHDAPITKLAGPMVVGIIVLLVLIWSFFEFKKGFPKILTQDEEEVNEEGTALHVVEEQKKDGEVSAEPSSASSSLKTAKTATSACRTGKTYLKCSCTTTPALKEDVMKKYPWAHIRYILTGR</sequence>
<organism evidence="2 3">
    <name type="scientific">Phialocephala subalpina</name>
    <dbReference type="NCBI Taxonomy" id="576137"/>
    <lineage>
        <taxon>Eukaryota</taxon>
        <taxon>Fungi</taxon>
        <taxon>Dikarya</taxon>
        <taxon>Ascomycota</taxon>
        <taxon>Pezizomycotina</taxon>
        <taxon>Leotiomycetes</taxon>
        <taxon>Helotiales</taxon>
        <taxon>Mollisiaceae</taxon>
        <taxon>Phialocephala</taxon>
        <taxon>Phialocephala fortinii species complex</taxon>
    </lineage>
</organism>
<keyword evidence="1" id="KW-1133">Transmembrane helix</keyword>
<keyword evidence="1" id="KW-0472">Membrane</keyword>
<proteinExistence type="predicted"/>
<keyword evidence="3" id="KW-1185">Reference proteome</keyword>
<reference evidence="2 3" key="1">
    <citation type="submission" date="2016-03" db="EMBL/GenBank/DDBJ databases">
        <authorList>
            <person name="Ploux O."/>
        </authorList>
    </citation>
    <scope>NUCLEOTIDE SEQUENCE [LARGE SCALE GENOMIC DNA]</scope>
    <source>
        <strain evidence="2 3">UAMH 11012</strain>
    </source>
</reference>
<keyword evidence="1" id="KW-0812">Transmembrane</keyword>
<protein>
    <submittedName>
        <fullName evidence="2">Uncharacterized protein</fullName>
    </submittedName>
</protein>
<dbReference type="Proteomes" id="UP000184330">
    <property type="component" value="Unassembled WGS sequence"/>
</dbReference>
<dbReference type="EMBL" id="FJOG01000026">
    <property type="protein sequence ID" value="CZR64370.1"/>
    <property type="molecule type" value="Genomic_DNA"/>
</dbReference>